<keyword evidence="5" id="KW-1185">Reference proteome</keyword>
<dbReference type="InterPro" id="IPR050266">
    <property type="entry name" value="AB_hydrolase_sf"/>
</dbReference>
<dbReference type="PIRSF" id="PIRSF017388">
    <property type="entry name" value="Esterase_lipase"/>
    <property type="match status" value="1"/>
</dbReference>
<dbReference type="InterPro" id="IPR029058">
    <property type="entry name" value="AB_hydrolase_fold"/>
</dbReference>
<feature type="active site" description="Charge relay system" evidence="2">
    <location>
        <position position="222"/>
    </location>
</feature>
<dbReference type="GO" id="GO:0106435">
    <property type="term" value="F:carboxylesterase activity"/>
    <property type="evidence" value="ECO:0007669"/>
    <property type="project" value="UniProtKB-EC"/>
</dbReference>
<dbReference type="GO" id="GO:0016020">
    <property type="term" value="C:membrane"/>
    <property type="evidence" value="ECO:0007669"/>
    <property type="project" value="TreeGrafter"/>
</dbReference>
<feature type="active site" description="Nucleophile" evidence="2">
    <location>
        <position position="94"/>
    </location>
</feature>
<dbReference type="EC" id="3.1.1.1" evidence="4"/>
<dbReference type="EMBL" id="PGLV01000001">
    <property type="protein sequence ID" value="POZ57394.1"/>
    <property type="molecule type" value="Genomic_DNA"/>
</dbReference>
<dbReference type="PANTHER" id="PTHR43798">
    <property type="entry name" value="MONOACYLGLYCEROL LIPASE"/>
    <property type="match status" value="1"/>
</dbReference>
<feature type="active site" description="Charge relay system" evidence="2">
    <location>
        <position position="192"/>
    </location>
</feature>
<keyword evidence="1 4" id="KW-0378">Hydrolase</keyword>
<proteinExistence type="predicted"/>
<dbReference type="InterPro" id="IPR022742">
    <property type="entry name" value="Hydrolase_4"/>
</dbReference>
<protein>
    <submittedName>
        <fullName evidence="4">Carboxylesterase</fullName>
        <ecNumber evidence="4">3.1.1.1</ecNumber>
    </submittedName>
</protein>
<evidence type="ECO:0000256" key="1">
    <source>
        <dbReference type="ARBA" id="ARBA00022801"/>
    </source>
</evidence>
<dbReference type="Gene3D" id="3.40.50.1820">
    <property type="entry name" value="alpha/beta hydrolase"/>
    <property type="match status" value="1"/>
</dbReference>
<organism evidence="4 5">
    <name type="scientific">Lysinibacillus sphaericus</name>
    <name type="common">Bacillus sphaericus</name>
    <dbReference type="NCBI Taxonomy" id="1421"/>
    <lineage>
        <taxon>Bacteria</taxon>
        <taxon>Bacillati</taxon>
        <taxon>Bacillota</taxon>
        <taxon>Bacilli</taxon>
        <taxon>Bacillales</taxon>
        <taxon>Bacillaceae</taxon>
        <taxon>Lysinibacillus</taxon>
    </lineage>
</organism>
<dbReference type="Proteomes" id="UP000237319">
    <property type="component" value="Unassembled WGS sequence"/>
</dbReference>
<accession>A0A2S5D2U8</accession>
<dbReference type="Pfam" id="PF12146">
    <property type="entry name" value="Hydrolase_4"/>
    <property type="match status" value="1"/>
</dbReference>
<name>A0A2S5D2U8_LYSSH</name>
<evidence type="ECO:0000313" key="4">
    <source>
        <dbReference type="EMBL" id="POZ57394.1"/>
    </source>
</evidence>
<gene>
    <name evidence="4" type="primary">est_2</name>
    <name evidence="4" type="ORF">LYSIN_02178</name>
</gene>
<reference evidence="4 5" key="1">
    <citation type="submission" date="2017-11" db="EMBL/GenBank/DDBJ databases">
        <title>Genome sequence of Lysinibacillus sphaericus, a lignin-degrading bacteria isolated from municipal solid waste soil.</title>
        <authorList>
            <person name="Persinoti G.F."/>
            <person name="Paixao D.A."/>
            <person name="Bugg T.D."/>
            <person name="Squina F.M."/>
        </authorList>
    </citation>
    <scope>NUCLEOTIDE SEQUENCE [LARGE SCALE GENOMIC DNA]</scope>
    <source>
        <strain evidence="4 5">A1</strain>
    </source>
</reference>
<dbReference type="RefSeq" id="WP_258041073.1">
    <property type="nucleotide sequence ID" value="NZ_PGLV01000001.1"/>
</dbReference>
<dbReference type="AlphaFoldDB" id="A0A2S5D2U8"/>
<dbReference type="PANTHER" id="PTHR43798:SF31">
    <property type="entry name" value="AB HYDROLASE SUPERFAMILY PROTEIN YCLE"/>
    <property type="match status" value="1"/>
</dbReference>
<evidence type="ECO:0000259" key="3">
    <source>
        <dbReference type="Pfam" id="PF12146"/>
    </source>
</evidence>
<comment type="caution">
    <text evidence="4">The sequence shown here is derived from an EMBL/GenBank/DDBJ whole genome shotgun (WGS) entry which is preliminary data.</text>
</comment>
<evidence type="ECO:0000313" key="5">
    <source>
        <dbReference type="Proteomes" id="UP000237319"/>
    </source>
</evidence>
<dbReference type="SUPFAM" id="SSF53474">
    <property type="entry name" value="alpha/beta-Hydrolases"/>
    <property type="match status" value="1"/>
</dbReference>
<sequence>MMKIVPPKPFFYKGGEQAVLLLHSFTSNTIDMKKLGKYLQQHNYTCYAPLYKGHGLPAEELLTFGPTDWWEDVRQAYQLLKDEGYEKIAVIGLSLGGVFALKVAQELEVNGVVTMSVPRHREALFLQKRAFYYAKEYKRLEGKNEDQINMEMALLQNLPNHALVEFQQLIDVTMDKLAFITTPIQIMYGVLDDPLYKESAEVIFHNVVSQHKIIKGYPNSKHLMTLGLDRQNINKDILTFLHDLTW</sequence>
<evidence type="ECO:0000256" key="2">
    <source>
        <dbReference type="PIRSR" id="PIRSR017388-1"/>
    </source>
</evidence>
<feature type="domain" description="Serine aminopeptidase S33" evidence="3">
    <location>
        <begin position="17"/>
        <end position="108"/>
    </location>
</feature>
<dbReference type="InterPro" id="IPR012354">
    <property type="entry name" value="Esterase_lipase"/>
</dbReference>